<reference evidence="1" key="1">
    <citation type="submission" date="2020-11" db="EMBL/GenBank/DDBJ databases">
        <authorList>
            <consortium name="DOE Joint Genome Institute"/>
            <person name="Ahrendt S."/>
            <person name="Riley R."/>
            <person name="Andreopoulos W."/>
            <person name="Labutti K."/>
            <person name="Pangilinan J."/>
            <person name="Ruiz-Duenas F.J."/>
            <person name="Barrasa J.M."/>
            <person name="Sanchez-Garcia M."/>
            <person name="Camarero S."/>
            <person name="Miyauchi S."/>
            <person name="Serrano A."/>
            <person name="Linde D."/>
            <person name="Babiker R."/>
            <person name="Drula E."/>
            <person name="Ayuso-Fernandez I."/>
            <person name="Pacheco R."/>
            <person name="Padilla G."/>
            <person name="Ferreira P."/>
            <person name="Barriuso J."/>
            <person name="Kellner H."/>
            <person name="Castanera R."/>
            <person name="Alfaro M."/>
            <person name="Ramirez L."/>
            <person name="Pisabarro A.G."/>
            <person name="Kuo A."/>
            <person name="Tritt A."/>
            <person name="Lipzen A."/>
            <person name="He G."/>
            <person name="Yan M."/>
            <person name="Ng V."/>
            <person name="Cullen D."/>
            <person name="Martin F."/>
            <person name="Rosso M.-N."/>
            <person name="Henrissat B."/>
            <person name="Hibbett D."/>
            <person name="Martinez A.T."/>
            <person name="Grigoriev I.V."/>
        </authorList>
    </citation>
    <scope>NUCLEOTIDE SEQUENCE</scope>
    <source>
        <strain evidence="1">CBS 506.95</strain>
    </source>
</reference>
<dbReference type="Proteomes" id="UP000807306">
    <property type="component" value="Unassembled WGS sequence"/>
</dbReference>
<dbReference type="AlphaFoldDB" id="A0A9P6E065"/>
<evidence type="ECO:0000313" key="2">
    <source>
        <dbReference type="Proteomes" id="UP000807306"/>
    </source>
</evidence>
<keyword evidence="2" id="KW-1185">Reference proteome</keyword>
<name>A0A9P6E065_9AGAR</name>
<gene>
    <name evidence="1" type="ORF">CPB83DRAFT_841385</name>
</gene>
<accession>A0A9P6E065</accession>
<protein>
    <submittedName>
        <fullName evidence="1">Uncharacterized protein</fullName>
    </submittedName>
</protein>
<evidence type="ECO:0000313" key="1">
    <source>
        <dbReference type="EMBL" id="KAF9521286.1"/>
    </source>
</evidence>
<comment type="caution">
    <text evidence="1">The sequence shown here is derived from an EMBL/GenBank/DDBJ whole genome shotgun (WGS) entry which is preliminary data.</text>
</comment>
<proteinExistence type="predicted"/>
<dbReference type="OrthoDB" id="3263055at2759"/>
<feature type="non-terminal residue" evidence="1">
    <location>
        <position position="1"/>
    </location>
</feature>
<dbReference type="EMBL" id="MU158156">
    <property type="protein sequence ID" value="KAF9521286.1"/>
    <property type="molecule type" value="Genomic_DNA"/>
</dbReference>
<organism evidence="1 2">
    <name type="scientific">Crepidotus variabilis</name>
    <dbReference type="NCBI Taxonomy" id="179855"/>
    <lineage>
        <taxon>Eukaryota</taxon>
        <taxon>Fungi</taxon>
        <taxon>Dikarya</taxon>
        <taxon>Basidiomycota</taxon>
        <taxon>Agaricomycotina</taxon>
        <taxon>Agaricomycetes</taxon>
        <taxon>Agaricomycetidae</taxon>
        <taxon>Agaricales</taxon>
        <taxon>Agaricineae</taxon>
        <taxon>Crepidotaceae</taxon>
        <taxon>Crepidotus</taxon>
    </lineage>
</organism>
<sequence>IILYPHTFIHIAFFSCITRLYGNVMMLTLNTRDYLRGCDPESNTLSVPSFASGIGSMPETFGISRRTELSGSIDQDMTVVASYLESLRTVSSESIQATSQAPSYPELCHFVSHQPSEIPTA</sequence>